<sequence length="166" mass="18645">MVWWLQETRLITKNIIMHNERTVAVLNDLLNITNDRIKGFATVEDKVWDTYSPLKGDYDQMVAQSQVMKAELVKLITERGGNPDDSGTTAGAIHRGWIDVKNSFSGDKTEATLENVVFGEEAAIDAYQDALDSGDLCPESSRVVSDQLHHLKSSYNKFNNLNELKN</sequence>
<dbReference type="InterPro" id="IPR012347">
    <property type="entry name" value="Ferritin-like"/>
</dbReference>
<dbReference type="NCBIfam" id="TIGR02284">
    <property type="entry name" value="PA2169 family four-helix-bundle protein"/>
    <property type="match status" value="1"/>
</dbReference>
<evidence type="ECO:0000259" key="1">
    <source>
        <dbReference type="Pfam" id="PF09537"/>
    </source>
</evidence>
<organism evidence="2 3">
    <name type="scientific">Chryseobacterium indoltheticum</name>
    <dbReference type="NCBI Taxonomy" id="254"/>
    <lineage>
        <taxon>Bacteria</taxon>
        <taxon>Pseudomonadati</taxon>
        <taxon>Bacteroidota</taxon>
        <taxon>Flavobacteriia</taxon>
        <taxon>Flavobacteriales</taxon>
        <taxon>Weeksellaceae</taxon>
        <taxon>Chryseobacterium group</taxon>
        <taxon>Chryseobacterium</taxon>
    </lineage>
</organism>
<accession>A0A381FCB5</accession>
<dbReference type="Gene3D" id="1.20.1260.10">
    <property type="match status" value="1"/>
</dbReference>
<dbReference type="InterPro" id="IPR011971">
    <property type="entry name" value="CHP02284"/>
</dbReference>
<dbReference type="Pfam" id="PF09537">
    <property type="entry name" value="DUF2383"/>
    <property type="match status" value="1"/>
</dbReference>
<dbReference type="AlphaFoldDB" id="A0A381FCB5"/>
<gene>
    <name evidence="2" type="ORF">NCTC13532_00694</name>
</gene>
<proteinExistence type="predicted"/>
<dbReference type="InterPro" id="IPR019052">
    <property type="entry name" value="DUF2383"/>
</dbReference>
<protein>
    <submittedName>
        <fullName evidence="2">Domain of uncharacterized function (DUF2383)</fullName>
    </submittedName>
</protein>
<dbReference type="Proteomes" id="UP000254282">
    <property type="component" value="Unassembled WGS sequence"/>
</dbReference>
<dbReference type="EMBL" id="UFVR01000004">
    <property type="protein sequence ID" value="SUX44211.1"/>
    <property type="molecule type" value="Genomic_DNA"/>
</dbReference>
<name>A0A381FCB5_9FLAO</name>
<evidence type="ECO:0000313" key="3">
    <source>
        <dbReference type="Proteomes" id="UP000254282"/>
    </source>
</evidence>
<evidence type="ECO:0000313" key="2">
    <source>
        <dbReference type="EMBL" id="SUX44211.1"/>
    </source>
</evidence>
<feature type="domain" description="DUF2383" evidence="1">
    <location>
        <begin position="22"/>
        <end position="132"/>
    </location>
</feature>
<reference evidence="2 3" key="1">
    <citation type="submission" date="2018-06" db="EMBL/GenBank/DDBJ databases">
        <authorList>
            <consortium name="Pathogen Informatics"/>
            <person name="Doyle S."/>
        </authorList>
    </citation>
    <scope>NUCLEOTIDE SEQUENCE [LARGE SCALE GENOMIC DNA]</scope>
    <source>
        <strain evidence="2 3">NCTC13532</strain>
    </source>
</reference>